<name>A0A4Q1DBC8_9BACT</name>
<dbReference type="PANTHER" id="PTHR46534:SF1">
    <property type="entry name" value="IGGFC-BINDING PROTEIN N-TERMINAL DOMAIN-CONTAINING PROTEIN"/>
    <property type="match status" value="1"/>
</dbReference>
<dbReference type="AlphaFoldDB" id="A0A4Q1DBC8"/>
<dbReference type="OrthoDB" id="7794186at2"/>
<evidence type="ECO:0000259" key="1">
    <source>
        <dbReference type="PROSITE" id="PS50093"/>
    </source>
</evidence>
<dbReference type="NCBIfam" id="TIGR04131">
    <property type="entry name" value="Bac_Flav_CTERM"/>
    <property type="match status" value="1"/>
</dbReference>
<dbReference type="SMART" id="SM00089">
    <property type="entry name" value="PKD"/>
    <property type="match status" value="3"/>
</dbReference>
<dbReference type="InterPro" id="IPR026341">
    <property type="entry name" value="T9SS_type_B"/>
</dbReference>
<evidence type="ECO:0000313" key="3">
    <source>
        <dbReference type="Proteomes" id="UP000290545"/>
    </source>
</evidence>
<dbReference type="PROSITE" id="PS50093">
    <property type="entry name" value="PKD"/>
    <property type="match status" value="3"/>
</dbReference>
<dbReference type="CDD" id="cd00146">
    <property type="entry name" value="PKD"/>
    <property type="match status" value="2"/>
</dbReference>
<dbReference type="Gene3D" id="2.60.40.10">
    <property type="entry name" value="Immunoglobulins"/>
    <property type="match status" value="3"/>
</dbReference>
<dbReference type="Proteomes" id="UP000290545">
    <property type="component" value="Unassembled WGS sequence"/>
</dbReference>
<protein>
    <submittedName>
        <fullName evidence="2">T9SS type B sorting domain-containing protein</fullName>
    </submittedName>
</protein>
<dbReference type="RefSeq" id="WP_129002499.1">
    <property type="nucleotide sequence ID" value="NZ_SDHZ01000001.1"/>
</dbReference>
<dbReference type="PANTHER" id="PTHR46534">
    <property type="entry name" value="IGGFC_BINDING DOMAIN-CONTAINING PROTEIN"/>
    <property type="match status" value="1"/>
</dbReference>
<evidence type="ECO:0000313" key="2">
    <source>
        <dbReference type="EMBL" id="RXK86751.1"/>
    </source>
</evidence>
<dbReference type="InterPro" id="IPR035986">
    <property type="entry name" value="PKD_dom_sf"/>
</dbReference>
<feature type="domain" description="PKD" evidence="1">
    <location>
        <begin position="626"/>
        <end position="687"/>
    </location>
</feature>
<dbReference type="SUPFAM" id="SSF49299">
    <property type="entry name" value="PKD domain"/>
    <property type="match status" value="3"/>
</dbReference>
<comment type="caution">
    <text evidence="2">The sequence shown here is derived from an EMBL/GenBank/DDBJ whole genome shotgun (WGS) entry which is preliminary data.</text>
</comment>
<proteinExistence type="predicted"/>
<feature type="domain" description="PKD" evidence="1">
    <location>
        <begin position="683"/>
        <end position="755"/>
    </location>
</feature>
<gene>
    <name evidence="2" type="ORF">ESB13_08100</name>
</gene>
<dbReference type="Pfam" id="PF17517">
    <property type="entry name" value="IgGFc_binding"/>
    <property type="match status" value="1"/>
</dbReference>
<organism evidence="2 3">
    <name type="scientific">Filimonas effusa</name>
    <dbReference type="NCBI Taxonomy" id="2508721"/>
    <lineage>
        <taxon>Bacteria</taxon>
        <taxon>Pseudomonadati</taxon>
        <taxon>Bacteroidota</taxon>
        <taxon>Chitinophagia</taxon>
        <taxon>Chitinophagales</taxon>
        <taxon>Chitinophagaceae</taxon>
        <taxon>Filimonas</taxon>
    </lineage>
</organism>
<sequence length="1204" mass="129833">MNKRFLSLALEEIAVPAFLKRFTAFLFSICIIVTGATAQDFSNKGKDFWVGYGSHVSMYNSNSGALLANGGTQNMILYFTSAEDADVTVSIPRLGWSRNYHVSANQVTESDAMPKTSSYDARLASEGVSQAGIHITSTRPIVAYAHIYDNNVSGASLLFPTPTLGQDYYVLGFTQQSNSNFSYPFCFVIATENNTTVEITPSANTQHHQAGVPFTQVLQQGEVLNLLGQLTGGSADQRTGVDLTGTRIRSVSSGGNGCTKIAVFCGTSKLNIKCQPNGSGSADNTIQQIFPFSAWGKNYITAPTRNMPNNFFRVMVKDPATKVKLNGTPLTGLINNSYYQFQSASTGVITSDIPVLVAQFITTSNQCGNTILGTVGDPEMIYLSPVEQTINKITLNSTSHYNITSHFINVIMRKGGVASFRLDGTDVSTSFTPLPQDASYSYAQLPVSAGVHQLQSDSGFNAIAYGYGNTESYGYNAGTNVSDLYQYISIKTQYNTTNLPATCEKTPFRLSVTLPYKPASIHWDFGNAPISPNAPVAITAPQPDSSFQKDDKTLYVFWLPGSFIFNSTGSFSVKLEVDNPTPDGCSGIQEINYDVQVYNLPSIDWKAQTTGCFGDPVQFEAVPAVNGRSISTYAWDFGDGSTNNIAAPVKQYTLAGSYPINLAIITDIGCQAAVTKNLVLDTPPVAAFTISDTTCMGKAVTYNNRSTVTSGTITSWFWDDGNGTKDTLFTNASFPALYPAAGVYKPSLQVQTSTGCTGTRESQSVTIGAFPVVKFGMPDICLNDAGARFIDSSTLAGKEALSYHWRFGDPAATLLNPDTSILQHPVHKYTAAASYQVTETVSTTYHCTSALTKTFVVNGASPSAAFTITNENQLCSNQAVELQNLSSVDFGRITKLLLYWNTLDNPAAADTDYVTYSGKRYTRQYTRATTSKQVQLIVRAYSGETCMSETSKLLTLHASPALRFNALPSLCAGENNFQITTAAETGGVKGQFIYSGTGINASGFASSAYKAGIYKIKALYVSDEGCRDSAFQSLNVYPMPSLDPMPTVTVLEGGTAILTPVYKAVKPSFLWTPALYLSSSIVASPVVNTANDQQYTLTITDSGGCYTSQTVQVKVLKDLKVANVFSPNGDGIHDTWTIPYIESYPGCTIDIFNRYGQKIFSSTGYKKEWDGTGFGGPLPAGTYYYILRPGMGRSQITGSVTIIR</sequence>
<dbReference type="InterPro" id="IPR035234">
    <property type="entry name" value="IgGFc-bd_N"/>
</dbReference>
<dbReference type="EMBL" id="SDHZ01000001">
    <property type="protein sequence ID" value="RXK86751.1"/>
    <property type="molecule type" value="Genomic_DNA"/>
</dbReference>
<feature type="domain" description="PKD" evidence="1">
    <location>
        <begin position="796"/>
        <end position="857"/>
    </location>
</feature>
<dbReference type="Pfam" id="PF13585">
    <property type="entry name" value="CHU_C"/>
    <property type="match status" value="1"/>
</dbReference>
<dbReference type="InterPro" id="IPR022409">
    <property type="entry name" value="PKD/Chitinase_dom"/>
</dbReference>
<keyword evidence="3" id="KW-1185">Reference proteome</keyword>
<reference evidence="2 3" key="1">
    <citation type="submission" date="2019-01" db="EMBL/GenBank/DDBJ databases">
        <title>Filimonas sp. strain TTM-71.</title>
        <authorList>
            <person name="Chen W.-M."/>
        </authorList>
    </citation>
    <scope>NUCLEOTIDE SEQUENCE [LARGE SCALE GENOMIC DNA]</scope>
    <source>
        <strain evidence="2 3">TTM-71</strain>
    </source>
</reference>
<dbReference type="InterPro" id="IPR013783">
    <property type="entry name" value="Ig-like_fold"/>
</dbReference>
<accession>A0A4Q1DBC8</accession>
<dbReference type="Pfam" id="PF18911">
    <property type="entry name" value="PKD_4"/>
    <property type="match status" value="2"/>
</dbReference>
<dbReference type="InterPro" id="IPR000601">
    <property type="entry name" value="PKD_dom"/>
</dbReference>